<protein>
    <recommendedName>
        <fullName evidence="4">Phosphatidate cytidylyltransferase</fullName>
    </recommendedName>
</protein>
<dbReference type="GO" id="GO:0005789">
    <property type="term" value="C:endoplasmic reticulum membrane"/>
    <property type="evidence" value="ECO:0007669"/>
    <property type="project" value="TreeGrafter"/>
</dbReference>
<reference evidence="2" key="1">
    <citation type="submission" date="2023-03" db="EMBL/GenBank/DDBJ databases">
        <title>Massive genome expansion in bonnet fungi (Mycena s.s.) driven by repeated elements and novel gene families across ecological guilds.</title>
        <authorList>
            <consortium name="Lawrence Berkeley National Laboratory"/>
            <person name="Harder C.B."/>
            <person name="Miyauchi S."/>
            <person name="Viragh M."/>
            <person name="Kuo A."/>
            <person name="Thoen E."/>
            <person name="Andreopoulos B."/>
            <person name="Lu D."/>
            <person name="Skrede I."/>
            <person name="Drula E."/>
            <person name="Henrissat B."/>
            <person name="Morin E."/>
            <person name="Kohler A."/>
            <person name="Barry K."/>
            <person name="LaButti K."/>
            <person name="Morin E."/>
            <person name="Salamov A."/>
            <person name="Lipzen A."/>
            <person name="Mereny Z."/>
            <person name="Hegedus B."/>
            <person name="Baldrian P."/>
            <person name="Stursova M."/>
            <person name="Weitz H."/>
            <person name="Taylor A."/>
            <person name="Grigoriev I.V."/>
            <person name="Nagy L.G."/>
            <person name="Martin F."/>
            <person name="Kauserud H."/>
        </authorList>
    </citation>
    <scope>NUCLEOTIDE SEQUENCE</scope>
    <source>
        <strain evidence="2">CBHHK002</strain>
    </source>
</reference>
<evidence type="ECO:0000313" key="3">
    <source>
        <dbReference type="Proteomes" id="UP001218218"/>
    </source>
</evidence>
<organism evidence="2 3">
    <name type="scientific">Mycena albidolilacea</name>
    <dbReference type="NCBI Taxonomy" id="1033008"/>
    <lineage>
        <taxon>Eukaryota</taxon>
        <taxon>Fungi</taxon>
        <taxon>Dikarya</taxon>
        <taxon>Basidiomycota</taxon>
        <taxon>Agaricomycotina</taxon>
        <taxon>Agaricomycetes</taxon>
        <taxon>Agaricomycetidae</taxon>
        <taxon>Agaricales</taxon>
        <taxon>Marasmiineae</taxon>
        <taxon>Mycenaceae</taxon>
        <taxon>Mycena</taxon>
    </lineage>
</organism>
<dbReference type="Proteomes" id="UP001218218">
    <property type="component" value="Unassembled WGS sequence"/>
</dbReference>
<gene>
    <name evidence="2" type="ORF">DFH08DRAFT_815518</name>
</gene>
<name>A0AAD6ZLS3_9AGAR</name>
<proteinExistence type="predicted"/>
<dbReference type="PANTHER" id="PTHR31303:SF1">
    <property type="entry name" value="CTP-DEPENDENT DIACYLGLYCEROL KINASE 1"/>
    <property type="match status" value="1"/>
</dbReference>
<dbReference type="GO" id="GO:0006654">
    <property type="term" value="P:phosphatidic acid biosynthetic process"/>
    <property type="evidence" value="ECO:0007669"/>
    <property type="project" value="TreeGrafter"/>
</dbReference>
<dbReference type="GO" id="GO:0004143">
    <property type="term" value="F:ATP-dependent diacylglycerol kinase activity"/>
    <property type="evidence" value="ECO:0007669"/>
    <property type="project" value="InterPro"/>
</dbReference>
<keyword evidence="3" id="KW-1185">Reference proteome</keyword>
<evidence type="ECO:0008006" key="4">
    <source>
        <dbReference type="Google" id="ProtNLM"/>
    </source>
</evidence>
<dbReference type="AlphaFoldDB" id="A0AAD6ZLS3"/>
<dbReference type="PANTHER" id="PTHR31303">
    <property type="entry name" value="CTP-DEPENDENT DIACYLGLYCEROL KINASE 1"/>
    <property type="match status" value="1"/>
</dbReference>
<dbReference type="EMBL" id="JARIHO010000038">
    <property type="protein sequence ID" value="KAJ7328745.1"/>
    <property type="molecule type" value="Genomic_DNA"/>
</dbReference>
<dbReference type="InterPro" id="IPR037997">
    <property type="entry name" value="Dgk1-like"/>
</dbReference>
<sequence length="206" mass="22680">MSLSQSPPPAHRRRSSASPSPSTGSVQVVTRKVIRTLEGLGHALEDVADDEHHEMEDETEVAAVLRADKRQGKQRAEPEAKKIDWEIPRKVFHSSIGFITLGLYLTPNIAPRTVTVVLWSTLAVIAPTDVVRLRVPAVERVYERLLGFLMRESERTGTNGTLWYILGCNFALTFYPIDVATVSILIHAGGASPFCPVAYCGLFSVL</sequence>
<accession>A0AAD6ZLS3</accession>
<evidence type="ECO:0000256" key="1">
    <source>
        <dbReference type="SAM" id="MobiDB-lite"/>
    </source>
</evidence>
<feature type="region of interest" description="Disordered" evidence="1">
    <location>
        <begin position="1"/>
        <end position="28"/>
    </location>
</feature>
<evidence type="ECO:0000313" key="2">
    <source>
        <dbReference type="EMBL" id="KAJ7328745.1"/>
    </source>
</evidence>
<comment type="caution">
    <text evidence="2">The sequence shown here is derived from an EMBL/GenBank/DDBJ whole genome shotgun (WGS) entry which is preliminary data.</text>
</comment>